<dbReference type="Pfam" id="PF17418">
    <property type="entry name" value="SdpA"/>
    <property type="match status" value="1"/>
</dbReference>
<dbReference type="AlphaFoldDB" id="A0A511HCU8"/>
<evidence type="ECO:0008006" key="5">
    <source>
        <dbReference type="Google" id="ProtNLM"/>
    </source>
</evidence>
<dbReference type="NCBIfam" id="TIGR04034">
    <property type="entry name" value="export_SdpA"/>
    <property type="match status" value="1"/>
</dbReference>
<sequence length="212" mass="23464">MSIALTGGHSPSSSSPSTAVTESTPPSPQTSPTRRLGLLALGLILGWTTLTVYALHAALPYNPIELPFEKHFNIKLLLPEGWAFFTRDPRDDRMLPYLRTAEGQWTWGSDTPNFQWKNAFGINRAARAQGVELGLLLHDTATLPREDCKEAPSVCLERAPVAKTLRNTSPRPTYCGQLGIVFQRAVPWAWSRTNQGKPITMPSKVLRLDVEC</sequence>
<evidence type="ECO:0000313" key="4">
    <source>
        <dbReference type="Proteomes" id="UP000321224"/>
    </source>
</evidence>
<feature type="transmembrane region" description="Helical" evidence="2">
    <location>
        <begin position="36"/>
        <end position="59"/>
    </location>
</feature>
<keyword evidence="2" id="KW-1133">Transmembrane helix</keyword>
<feature type="region of interest" description="Disordered" evidence="1">
    <location>
        <begin position="1"/>
        <end position="33"/>
    </location>
</feature>
<protein>
    <recommendedName>
        <fullName evidence="5">SdpA family antimicrobial peptide system protein</fullName>
    </recommendedName>
</protein>
<dbReference type="EMBL" id="BJVY01000010">
    <property type="protein sequence ID" value="GEL70499.1"/>
    <property type="molecule type" value="Genomic_DNA"/>
</dbReference>
<feature type="compositionally biased region" description="Low complexity" evidence="1">
    <location>
        <begin position="10"/>
        <end position="33"/>
    </location>
</feature>
<evidence type="ECO:0000256" key="2">
    <source>
        <dbReference type="SAM" id="Phobius"/>
    </source>
</evidence>
<organism evidence="3 4">
    <name type="scientific">Myxococcus virescens</name>
    <dbReference type="NCBI Taxonomy" id="83456"/>
    <lineage>
        <taxon>Bacteria</taxon>
        <taxon>Pseudomonadati</taxon>
        <taxon>Myxococcota</taxon>
        <taxon>Myxococcia</taxon>
        <taxon>Myxococcales</taxon>
        <taxon>Cystobacterineae</taxon>
        <taxon>Myxococcaceae</taxon>
        <taxon>Myxococcus</taxon>
    </lineage>
</organism>
<evidence type="ECO:0000256" key="1">
    <source>
        <dbReference type="SAM" id="MobiDB-lite"/>
    </source>
</evidence>
<comment type="caution">
    <text evidence="3">The sequence shown here is derived from an EMBL/GenBank/DDBJ whole genome shotgun (WGS) entry which is preliminary data.</text>
</comment>
<reference evidence="3 4" key="1">
    <citation type="submission" date="2019-07" db="EMBL/GenBank/DDBJ databases">
        <title>Whole genome shotgun sequence of Myxococcus virescens NBRC 100334.</title>
        <authorList>
            <person name="Hosoyama A."/>
            <person name="Uohara A."/>
            <person name="Ohji S."/>
            <person name="Ichikawa N."/>
        </authorList>
    </citation>
    <scope>NUCLEOTIDE SEQUENCE [LARGE SCALE GENOMIC DNA]</scope>
    <source>
        <strain evidence="3 4">NBRC 100334</strain>
    </source>
</reference>
<keyword evidence="2" id="KW-0812">Transmembrane</keyword>
<keyword evidence="2" id="KW-0472">Membrane</keyword>
<gene>
    <name evidence="3" type="ORF">MVI01_22830</name>
</gene>
<dbReference type="Proteomes" id="UP000321224">
    <property type="component" value="Unassembled WGS sequence"/>
</dbReference>
<name>A0A511HCU8_9BACT</name>
<accession>A0A511HCU8</accession>
<dbReference type="InterPro" id="IPR023902">
    <property type="entry name" value="Sporulation_SdpA"/>
</dbReference>
<evidence type="ECO:0000313" key="3">
    <source>
        <dbReference type="EMBL" id="GEL70499.1"/>
    </source>
</evidence>
<proteinExistence type="predicted"/>